<dbReference type="PROSITE" id="PS51409">
    <property type="entry name" value="ARGINASE_2"/>
    <property type="match status" value="1"/>
</dbReference>
<dbReference type="EC" id="3.5.3.1" evidence="2 8"/>
<dbReference type="Pfam" id="PF00491">
    <property type="entry name" value="Arginase"/>
    <property type="match status" value="1"/>
</dbReference>
<gene>
    <name evidence="11" type="primary">rocF</name>
    <name evidence="11" type="ORF">FNE76_06745</name>
</gene>
<reference evidence="11 12" key="3">
    <citation type="submission" date="2019-07" db="EMBL/GenBank/DDBJ databases">
        <authorList>
            <person name="Papic B."/>
        </authorList>
    </citation>
    <scope>NUCLEOTIDE SEQUENCE [LARGE SCALE GENOMIC DNA]</scope>
    <source>
        <strain evidence="11 12">L8b</strain>
    </source>
</reference>
<evidence type="ECO:0000256" key="8">
    <source>
        <dbReference type="NCBIfam" id="TIGR01229"/>
    </source>
</evidence>
<keyword evidence="5 10" id="KW-0479">Metal-binding</keyword>
<evidence type="ECO:0000256" key="7">
    <source>
        <dbReference type="ARBA" id="ARBA00023211"/>
    </source>
</evidence>
<dbReference type="EMBL" id="VKGC01000021">
    <property type="protein sequence ID" value="TSA81177.1"/>
    <property type="molecule type" value="Genomic_DNA"/>
</dbReference>
<reference evidence="12" key="2">
    <citation type="submission" date="2019-07" db="EMBL/GenBank/DDBJ databases">
        <title>Helicobacter labacensis sp. nov., Helicobacter mehlei sp. nov. and Helicobacter vulpis sp. nov., isolated from gastric mucosa of red fox (Vulpis vulpis).</title>
        <authorList>
            <person name="Papic B."/>
        </authorList>
    </citation>
    <scope>NUCLEOTIDE SEQUENCE [LARGE SCALE GENOMIC DNA]</scope>
    <source>
        <strain evidence="12">L8b</strain>
    </source>
</reference>
<keyword evidence="12" id="KW-1185">Reference proteome</keyword>
<dbReference type="OrthoDB" id="9789727at2"/>
<dbReference type="SUPFAM" id="SSF52768">
    <property type="entry name" value="Arginase/deacetylase"/>
    <property type="match status" value="1"/>
</dbReference>
<comment type="caution">
    <text evidence="11">The sequence shown here is derived from an EMBL/GenBank/DDBJ whole genome shotgun (WGS) entry which is preliminary data.</text>
</comment>
<proteinExistence type="inferred from homology"/>
<dbReference type="Proteomes" id="UP000319322">
    <property type="component" value="Unassembled WGS sequence"/>
</dbReference>
<name>A0A553ULU1_9HELI</name>
<reference evidence="11 12" key="1">
    <citation type="submission" date="2019-07" db="EMBL/GenBank/DDBJ databases">
        <title>Helicobacter labacensis sp. nov., Helicobacter mehlei sp. nov. and Helicobacter vulpis sp. nov., isolated from gastric mucosa of red fox (Vulpis vulpis).</title>
        <authorList>
            <person name="Kusar D."/>
            <person name="Gruntar I."/>
            <person name="Pate M."/>
            <person name="Zajc U."/>
            <person name="Ocepek M."/>
        </authorList>
    </citation>
    <scope>NUCLEOTIDE SEQUENCE [LARGE SCALE GENOMIC DNA]</scope>
    <source>
        <strain evidence="11 12">L8b</strain>
    </source>
</reference>
<evidence type="ECO:0000256" key="5">
    <source>
        <dbReference type="ARBA" id="ARBA00022723"/>
    </source>
</evidence>
<sequence>MVLVALSAELGASRRGSNKGVECLRQALIQRCPEVAKHAVFIKEEQCVLDTSFKHAKRFEDYYLFCRDALIPGMQKVFAEHQFPIILSSEHSNAFGIIQALRSQHPKEKIGILYLDAHADIHTAHDSHSGNIHGMPLGMVLNKVHAGPNDLSVQEKEYWQDLCSLGLEKGVVPFDPAYLVYFGVRSTERSEDEVIAEYNIPLFSVAQIREDMFGVVQRAKEHLKGIHTIYLSLDVDVMDGGIFTSTGVREKRGLYPHELQDLLQLLLDTFGDRLAAIEITEYNPDMHRGGRDDQQDVLELLMSATRYALQRRKHPHKTHSRDHA</sequence>
<comment type="catalytic activity">
    <reaction evidence="10">
        <text>L-arginine + H2O = urea + L-ornithine</text>
        <dbReference type="Rhea" id="RHEA:20569"/>
        <dbReference type="ChEBI" id="CHEBI:15377"/>
        <dbReference type="ChEBI" id="CHEBI:16199"/>
        <dbReference type="ChEBI" id="CHEBI:32682"/>
        <dbReference type="ChEBI" id="CHEBI:46911"/>
        <dbReference type="EC" id="3.5.3.1"/>
    </reaction>
</comment>
<keyword evidence="6 10" id="KW-0378">Hydrolase</keyword>
<evidence type="ECO:0000256" key="6">
    <source>
        <dbReference type="ARBA" id="ARBA00022801"/>
    </source>
</evidence>
<dbReference type="Gene3D" id="3.40.800.10">
    <property type="entry name" value="Ureohydrolase domain"/>
    <property type="match status" value="1"/>
</dbReference>
<evidence type="ECO:0000256" key="1">
    <source>
        <dbReference type="ARBA" id="ARBA00005098"/>
    </source>
</evidence>
<dbReference type="InterPro" id="IPR023696">
    <property type="entry name" value="Ureohydrolase_dom_sf"/>
</dbReference>
<dbReference type="InterPro" id="IPR014033">
    <property type="entry name" value="Arginase"/>
</dbReference>
<comment type="cofactor">
    <cofactor evidence="10">
        <name>Mn(2+)</name>
        <dbReference type="ChEBI" id="CHEBI:29035"/>
    </cofactor>
    <text evidence="10">Binds 2 manganese ions per subunit.</text>
</comment>
<evidence type="ECO:0000313" key="11">
    <source>
        <dbReference type="EMBL" id="TSA81177.1"/>
    </source>
</evidence>
<dbReference type="GO" id="GO:0006525">
    <property type="term" value="P:arginine metabolic process"/>
    <property type="evidence" value="ECO:0007669"/>
    <property type="project" value="UniProtKB-KW"/>
</dbReference>
<comment type="pathway">
    <text evidence="1">Nitrogen metabolism; urea cycle; L-ornithine and urea from L-arginine: step 1/1.</text>
</comment>
<dbReference type="PANTHER" id="PTHR43782">
    <property type="entry name" value="ARGINASE"/>
    <property type="match status" value="1"/>
</dbReference>
<evidence type="ECO:0000256" key="2">
    <source>
        <dbReference type="ARBA" id="ARBA00012168"/>
    </source>
</evidence>
<dbReference type="PANTHER" id="PTHR43782:SF3">
    <property type="entry name" value="ARGINASE"/>
    <property type="match status" value="1"/>
</dbReference>
<keyword evidence="7 10" id="KW-0464">Manganese</keyword>
<dbReference type="InterPro" id="IPR006035">
    <property type="entry name" value="Ureohydrolase"/>
</dbReference>
<evidence type="ECO:0000256" key="4">
    <source>
        <dbReference type="ARBA" id="ARBA00022503"/>
    </source>
</evidence>
<protein>
    <recommendedName>
        <fullName evidence="3 8">Arginase</fullName>
        <ecNumber evidence="2 8">3.5.3.1</ecNumber>
    </recommendedName>
</protein>
<dbReference type="RefSeq" id="WP_120948455.1">
    <property type="nucleotide sequence ID" value="NZ_QXQP01000013.1"/>
</dbReference>
<evidence type="ECO:0000256" key="10">
    <source>
        <dbReference type="RuleBase" id="RU361159"/>
    </source>
</evidence>
<evidence type="ECO:0000313" key="12">
    <source>
        <dbReference type="Proteomes" id="UP000319322"/>
    </source>
</evidence>
<dbReference type="GO" id="GO:0005737">
    <property type="term" value="C:cytoplasm"/>
    <property type="evidence" value="ECO:0007669"/>
    <property type="project" value="TreeGrafter"/>
</dbReference>
<evidence type="ECO:0000256" key="3">
    <source>
        <dbReference type="ARBA" id="ARBA00018123"/>
    </source>
</evidence>
<dbReference type="AlphaFoldDB" id="A0A553ULU1"/>
<dbReference type="GO" id="GO:0004053">
    <property type="term" value="F:arginase activity"/>
    <property type="evidence" value="ECO:0007669"/>
    <property type="project" value="UniProtKB-UniRule"/>
</dbReference>
<dbReference type="NCBIfam" id="TIGR01229">
    <property type="entry name" value="rocF_arginase"/>
    <property type="match status" value="1"/>
</dbReference>
<dbReference type="PRINTS" id="PR00116">
    <property type="entry name" value="ARGINASE"/>
</dbReference>
<organism evidence="11 12">
    <name type="scientific">Helicobacter mehlei</name>
    <dbReference type="NCBI Taxonomy" id="2316080"/>
    <lineage>
        <taxon>Bacteria</taxon>
        <taxon>Pseudomonadati</taxon>
        <taxon>Campylobacterota</taxon>
        <taxon>Epsilonproteobacteria</taxon>
        <taxon>Campylobacterales</taxon>
        <taxon>Helicobacteraceae</taxon>
        <taxon>Helicobacter</taxon>
    </lineage>
</organism>
<evidence type="ECO:0000256" key="9">
    <source>
        <dbReference type="PROSITE-ProRule" id="PRU00742"/>
    </source>
</evidence>
<comment type="similarity">
    <text evidence="9 10">Belongs to the arginase family.</text>
</comment>
<accession>A0A553ULU1</accession>
<dbReference type="GO" id="GO:0030145">
    <property type="term" value="F:manganese ion binding"/>
    <property type="evidence" value="ECO:0007669"/>
    <property type="project" value="TreeGrafter"/>
</dbReference>
<keyword evidence="4 10" id="KW-0056">Arginine metabolism</keyword>